<evidence type="ECO:0000256" key="5">
    <source>
        <dbReference type="SAM" id="MobiDB-lite"/>
    </source>
</evidence>
<feature type="transmembrane region" description="Helical" evidence="6">
    <location>
        <begin position="429"/>
        <end position="447"/>
    </location>
</feature>
<dbReference type="InterPro" id="IPR036259">
    <property type="entry name" value="MFS_trans_sf"/>
</dbReference>
<dbReference type="PANTHER" id="PTHR23501">
    <property type="entry name" value="MAJOR FACILITATOR SUPERFAMILY"/>
    <property type="match status" value="1"/>
</dbReference>
<dbReference type="SUPFAM" id="SSF103473">
    <property type="entry name" value="MFS general substrate transporter"/>
    <property type="match status" value="1"/>
</dbReference>
<feature type="region of interest" description="Disordered" evidence="5">
    <location>
        <begin position="1"/>
        <end position="70"/>
    </location>
</feature>
<dbReference type="GO" id="GO:0005886">
    <property type="term" value="C:plasma membrane"/>
    <property type="evidence" value="ECO:0007669"/>
    <property type="project" value="TreeGrafter"/>
</dbReference>
<feature type="transmembrane region" description="Helical" evidence="6">
    <location>
        <begin position="274"/>
        <end position="292"/>
    </location>
</feature>
<feature type="transmembrane region" description="Helical" evidence="6">
    <location>
        <begin position="459"/>
        <end position="483"/>
    </location>
</feature>
<dbReference type="Pfam" id="PF07690">
    <property type="entry name" value="MFS_1"/>
    <property type="match status" value="1"/>
</dbReference>
<feature type="transmembrane region" description="Helical" evidence="6">
    <location>
        <begin position="82"/>
        <end position="108"/>
    </location>
</feature>
<organism evidence="8 9">
    <name type="scientific">Cytospora mali</name>
    <name type="common">Apple Valsa canker fungus</name>
    <name type="synonym">Valsa mali</name>
    <dbReference type="NCBI Taxonomy" id="578113"/>
    <lineage>
        <taxon>Eukaryota</taxon>
        <taxon>Fungi</taxon>
        <taxon>Dikarya</taxon>
        <taxon>Ascomycota</taxon>
        <taxon>Pezizomycotina</taxon>
        <taxon>Sordariomycetes</taxon>
        <taxon>Sordariomycetidae</taxon>
        <taxon>Diaporthales</taxon>
        <taxon>Cytosporaceae</taxon>
        <taxon>Cytospora</taxon>
    </lineage>
</organism>
<dbReference type="InterPro" id="IPR011701">
    <property type="entry name" value="MFS"/>
</dbReference>
<evidence type="ECO:0000256" key="2">
    <source>
        <dbReference type="ARBA" id="ARBA00022692"/>
    </source>
</evidence>
<dbReference type="AlphaFoldDB" id="A0A194UXH1"/>
<sequence>MATDKEDDANANITVPAPNTVLEPALDGDNEKARAGSLGPTDAPFVLSGTRPGGPENARDNNNTTERSTLRDKLDKPLSFHLAYLALMIMVFICSVDATALGVAMPTISQELAGSTLEAFWANIAFMLVVTVVQPIYTSTSDIFGRKLPLYVAFFFFGLGSILFATAQSLAIVILGRAIQGLGGGGLDVLNEVITTLRERAFYIGLMSIPMAVGTILSPIVGALFSDYATWRWIGWINLPLIGVCLPLTVVFLRLRPMSDTFREQLARLDWTGMALFAAGAVLFTVPLSWAGEMYPWSSWRTIVPLVIGVFVLAVFVWYESKPAEATFPYRIFRNRTAAATLSGSFIHGAVLYTLSQYMPLFFQAVYLETPLQSALSLIPFYIVLMAFTGLGAMAVEWSRRYRWQIWLGWVLTAVGVGLFSIWGTQRSIAQSAGFQTVAAVGLGTLFTASTERPEDQGLAVGILIAFRLFGALIVLAAAASAFSSQFAASVPSLGSLPGAAAVLRNPDQALGFIPFLRDSNLPPAVLAGIKGVYADSLRVVFYILAAFGAVGFFLSLFIKELTIESIEEGRQAFEA</sequence>
<feature type="transmembrane region" description="Helical" evidence="6">
    <location>
        <begin position="201"/>
        <end position="221"/>
    </location>
</feature>
<evidence type="ECO:0000256" key="3">
    <source>
        <dbReference type="ARBA" id="ARBA00022989"/>
    </source>
</evidence>
<feature type="transmembrane region" description="Helical" evidence="6">
    <location>
        <begin position="120"/>
        <end position="138"/>
    </location>
</feature>
<feature type="transmembrane region" description="Helical" evidence="6">
    <location>
        <begin position="150"/>
        <end position="175"/>
    </location>
</feature>
<dbReference type="GO" id="GO:0022857">
    <property type="term" value="F:transmembrane transporter activity"/>
    <property type="evidence" value="ECO:0007669"/>
    <property type="project" value="InterPro"/>
</dbReference>
<dbReference type="InterPro" id="IPR020846">
    <property type="entry name" value="MFS_dom"/>
</dbReference>
<dbReference type="EMBL" id="KN714688">
    <property type="protein sequence ID" value="KUI56348.1"/>
    <property type="molecule type" value="Genomic_DNA"/>
</dbReference>
<dbReference type="Gene3D" id="1.20.1250.20">
    <property type="entry name" value="MFS general substrate transporter like domains"/>
    <property type="match status" value="2"/>
</dbReference>
<keyword evidence="9" id="KW-1185">Reference proteome</keyword>
<feature type="transmembrane region" description="Helical" evidence="6">
    <location>
        <begin position="379"/>
        <end position="399"/>
    </location>
</feature>
<dbReference type="OrthoDB" id="4139357at2759"/>
<comment type="subcellular location">
    <subcellularLocation>
        <location evidence="1">Membrane</location>
        <topology evidence="1">Multi-pass membrane protein</topology>
    </subcellularLocation>
</comment>
<feature type="domain" description="Major facilitator superfamily (MFS) profile" evidence="7">
    <location>
        <begin position="83"/>
        <end position="564"/>
    </location>
</feature>
<evidence type="ECO:0000256" key="6">
    <source>
        <dbReference type="SAM" id="Phobius"/>
    </source>
</evidence>
<feature type="transmembrane region" description="Helical" evidence="6">
    <location>
        <begin position="298"/>
        <end position="319"/>
    </location>
</feature>
<evidence type="ECO:0000256" key="1">
    <source>
        <dbReference type="ARBA" id="ARBA00004141"/>
    </source>
</evidence>
<name>A0A194UXH1_CYTMA</name>
<proteinExistence type="predicted"/>
<feature type="transmembrane region" description="Helical" evidence="6">
    <location>
        <begin position="233"/>
        <end position="253"/>
    </location>
</feature>
<reference evidence="9" key="1">
    <citation type="submission" date="2014-12" db="EMBL/GenBank/DDBJ databases">
        <title>Genome Sequence of Valsa Canker Pathogens Uncovers a Specific Adaption of Colonization on Woody Bark.</title>
        <authorList>
            <person name="Yin Z."/>
            <person name="Liu H."/>
            <person name="Gao X."/>
            <person name="Li Z."/>
            <person name="Song N."/>
            <person name="Ke X."/>
            <person name="Dai Q."/>
            <person name="Wu Y."/>
            <person name="Sun Y."/>
            <person name="Xu J.-R."/>
            <person name="Kang Z.K."/>
            <person name="Wang L."/>
            <person name="Huang L."/>
        </authorList>
    </citation>
    <scope>NUCLEOTIDE SEQUENCE [LARGE SCALE GENOMIC DNA]</scope>
    <source>
        <strain evidence="9">SXYL134</strain>
    </source>
</reference>
<keyword evidence="4 6" id="KW-0472">Membrane</keyword>
<evidence type="ECO:0000313" key="8">
    <source>
        <dbReference type="EMBL" id="KUI56348.1"/>
    </source>
</evidence>
<keyword evidence="2 6" id="KW-0812">Transmembrane</keyword>
<dbReference type="PROSITE" id="PS50850">
    <property type="entry name" value="MFS"/>
    <property type="match status" value="1"/>
</dbReference>
<keyword evidence="3 6" id="KW-1133">Transmembrane helix</keyword>
<accession>A0A194UXH1</accession>
<gene>
    <name evidence="8" type="ORF">VP1G_03732</name>
</gene>
<protein>
    <recommendedName>
        <fullName evidence="7">Major facilitator superfamily (MFS) profile domain-containing protein</fullName>
    </recommendedName>
</protein>
<evidence type="ECO:0000256" key="4">
    <source>
        <dbReference type="ARBA" id="ARBA00023136"/>
    </source>
</evidence>
<evidence type="ECO:0000259" key="7">
    <source>
        <dbReference type="PROSITE" id="PS50850"/>
    </source>
</evidence>
<feature type="transmembrane region" description="Helical" evidence="6">
    <location>
        <begin position="406"/>
        <end position="423"/>
    </location>
</feature>
<feature type="transmembrane region" description="Helical" evidence="6">
    <location>
        <begin position="540"/>
        <end position="559"/>
    </location>
</feature>
<dbReference type="Proteomes" id="UP000078576">
    <property type="component" value="Unassembled WGS sequence"/>
</dbReference>
<evidence type="ECO:0000313" key="9">
    <source>
        <dbReference type="Proteomes" id="UP000078576"/>
    </source>
</evidence>
<feature type="transmembrane region" description="Helical" evidence="6">
    <location>
        <begin position="339"/>
        <end position="359"/>
    </location>
</feature>
<dbReference type="PANTHER" id="PTHR23501:SF156">
    <property type="entry name" value="TRANSPORTER, PUTATIVE-RELATED"/>
    <property type="match status" value="1"/>
</dbReference>